<organism evidence="2 3">
    <name type="scientific">Actinoplanes siamensis</name>
    <dbReference type="NCBI Taxonomy" id="1223317"/>
    <lineage>
        <taxon>Bacteria</taxon>
        <taxon>Bacillati</taxon>
        <taxon>Actinomycetota</taxon>
        <taxon>Actinomycetes</taxon>
        <taxon>Micromonosporales</taxon>
        <taxon>Micromonosporaceae</taxon>
        <taxon>Actinoplanes</taxon>
    </lineage>
</organism>
<evidence type="ECO:0000313" key="2">
    <source>
        <dbReference type="EMBL" id="GIF05610.1"/>
    </source>
</evidence>
<feature type="region of interest" description="Disordered" evidence="1">
    <location>
        <begin position="78"/>
        <end position="98"/>
    </location>
</feature>
<accession>A0A919N772</accession>
<comment type="caution">
    <text evidence="2">The sequence shown here is derived from an EMBL/GenBank/DDBJ whole genome shotgun (WGS) entry which is preliminary data.</text>
</comment>
<sequence>MSEPSVSIDELLRGKAAMSSFIRRWGLPLNPQDADLIVWAVLHYARTGENDFSGIAAGVDEHIDDYEADAARMHRAMRAAPGDGSITPEPGPGRDYRE</sequence>
<dbReference type="AlphaFoldDB" id="A0A919N772"/>
<reference evidence="2" key="1">
    <citation type="submission" date="2021-01" db="EMBL/GenBank/DDBJ databases">
        <title>Whole genome shotgun sequence of Actinoplanes siamensis NBRC 109076.</title>
        <authorList>
            <person name="Komaki H."/>
            <person name="Tamura T."/>
        </authorList>
    </citation>
    <scope>NUCLEOTIDE SEQUENCE</scope>
    <source>
        <strain evidence="2">NBRC 109076</strain>
    </source>
</reference>
<gene>
    <name evidence="2" type="ORF">Asi03nite_31480</name>
</gene>
<dbReference type="RefSeq" id="WP_203680431.1">
    <property type="nucleotide sequence ID" value="NZ_BOMW01000028.1"/>
</dbReference>
<keyword evidence="3" id="KW-1185">Reference proteome</keyword>
<evidence type="ECO:0000256" key="1">
    <source>
        <dbReference type="SAM" id="MobiDB-lite"/>
    </source>
</evidence>
<evidence type="ECO:0000313" key="3">
    <source>
        <dbReference type="Proteomes" id="UP000629619"/>
    </source>
</evidence>
<protein>
    <submittedName>
        <fullName evidence="2">Uncharacterized protein</fullName>
    </submittedName>
</protein>
<proteinExistence type="predicted"/>
<dbReference type="EMBL" id="BOMW01000028">
    <property type="protein sequence ID" value="GIF05610.1"/>
    <property type="molecule type" value="Genomic_DNA"/>
</dbReference>
<name>A0A919N772_9ACTN</name>
<dbReference type="Proteomes" id="UP000629619">
    <property type="component" value="Unassembled WGS sequence"/>
</dbReference>